<dbReference type="RefSeq" id="XP_005099007.1">
    <property type="nucleotide sequence ID" value="XM_005098950.2"/>
</dbReference>
<feature type="compositionally biased region" description="Polar residues" evidence="1">
    <location>
        <begin position="75"/>
        <end position="84"/>
    </location>
</feature>
<proteinExistence type="predicted"/>
<accession>A0ABM0JQ93</accession>
<dbReference type="InterPro" id="IPR029526">
    <property type="entry name" value="PGBD"/>
</dbReference>
<evidence type="ECO:0000259" key="2">
    <source>
        <dbReference type="Pfam" id="PF13843"/>
    </source>
</evidence>
<name>A0ABM0JQ93_APLCA</name>
<dbReference type="GeneID" id="101857718"/>
<evidence type="ECO:0000256" key="1">
    <source>
        <dbReference type="SAM" id="MobiDB-lite"/>
    </source>
</evidence>
<feature type="compositionally biased region" description="Polar residues" evidence="1">
    <location>
        <begin position="34"/>
        <end position="48"/>
    </location>
</feature>
<reference evidence="4" key="1">
    <citation type="submission" date="2025-08" db="UniProtKB">
        <authorList>
            <consortium name="RefSeq"/>
        </authorList>
    </citation>
    <scope>IDENTIFICATION</scope>
</reference>
<feature type="region of interest" description="Disordered" evidence="1">
    <location>
        <begin position="21"/>
        <end position="84"/>
    </location>
</feature>
<organism evidence="3 4">
    <name type="scientific">Aplysia californica</name>
    <name type="common">California sea hare</name>
    <dbReference type="NCBI Taxonomy" id="6500"/>
    <lineage>
        <taxon>Eukaryota</taxon>
        <taxon>Metazoa</taxon>
        <taxon>Spiralia</taxon>
        <taxon>Lophotrochozoa</taxon>
        <taxon>Mollusca</taxon>
        <taxon>Gastropoda</taxon>
        <taxon>Heterobranchia</taxon>
        <taxon>Euthyneura</taxon>
        <taxon>Tectipleura</taxon>
        <taxon>Aplysiida</taxon>
        <taxon>Aplysioidea</taxon>
        <taxon>Aplysiidae</taxon>
        <taxon>Aplysia</taxon>
    </lineage>
</organism>
<dbReference type="PANTHER" id="PTHR46599:SF3">
    <property type="entry name" value="PIGGYBAC TRANSPOSABLE ELEMENT-DERIVED PROTEIN 4"/>
    <property type="match status" value="1"/>
</dbReference>
<evidence type="ECO:0000313" key="4">
    <source>
        <dbReference type="RefSeq" id="XP_005099007.1"/>
    </source>
</evidence>
<keyword evidence="3" id="KW-1185">Reference proteome</keyword>
<sequence length="586" mass="67032">MEPGPSRPRRHTAEQACLLFETTLSESEEESDIDTPSFSGSESDNQNVQPPPMKQRRMDPTIDDSRPTDVPDWSEVTSGETNNNFRFAPPNGSGLQANLTVDSSPLDCFNVLFTAQVITYMVNSINAYAEHRCALNNPPRRQSLFANWYKVTVSELYKFFAVIVEMGIDPAISIREYFVSEDSPNYKKWYHNMFARPRFEALYHSMLHCAESAVADSKAKIEPFMNMLLMNFRTAFYPYQNLALDEMVVGYQGGWAYKMFNPSKPKKCDIKILGLYDSATGYVLNLWTYFGEQMSYKPDCDQDGSQAVKVFETLLEPFSKGHHIFADKCHTSMKLVSALSANGFYYTGTVNSNRQGFPPQLHSNHPSLGECKWYLTSHKDVDILCAAWWDKKADKPVVICSTRSSVQMVTQVIRRNTTEKPAVIQSYNENINGCDRADQQSGHYGLFSRKTVKWWKKLFYFMLELCQTNAHVLYSLSHEKRISLLDFKKKLVKGLTKLSVLTMTDEEKAREEARHPGRPAVSLPERFVGNKHLVAHSPNDRICHYCSKGTGKRMRTNFFCSGCSTKPHLHPKDCFERYHTDKNFVV</sequence>
<dbReference type="Proteomes" id="UP000694888">
    <property type="component" value="Unplaced"/>
</dbReference>
<evidence type="ECO:0000313" key="3">
    <source>
        <dbReference type="Proteomes" id="UP000694888"/>
    </source>
</evidence>
<feature type="domain" description="PiggyBac transposable element-derived protein" evidence="2">
    <location>
        <begin position="104"/>
        <end position="471"/>
    </location>
</feature>
<dbReference type="Pfam" id="PF13843">
    <property type="entry name" value="DDE_Tnp_1_7"/>
    <property type="match status" value="1"/>
</dbReference>
<feature type="compositionally biased region" description="Basic and acidic residues" evidence="1">
    <location>
        <begin position="56"/>
        <end position="69"/>
    </location>
</feature>
<protein>
    <submittedName>
        <fullName evidence="4">PiggyBac transposable element-derived protein 4</fullName>
    </submittedName>
</protein>
<gene>
    <name evidence="4" type="primary">LOC101857718</name>
</gene>
<dbReference type="PANTHER" id="PTHR46599">
    <property type="entry name" value="PIGGYBAC TRANSPOSABLE ELEMENT-DERIVED PROTEIN 4"/>
    <property type="match status" value="1"/>
</dbReference>